<comment type="caution">
    <text evidence="3">The sequence shown here is derived from an EMBL/GenBank/DDBJ whole genome shotgun (WGS) entry which is preliminary data.</text>
</comment>
<sequence length="344" mass="36346">MTLSVLDLSPVVSGQRAADALRNTLDLARHAERLGYRRYWLAEHHLTPGVASTSPAVLIAAVAAATEEIRVGSGAVLLGYYAPLVVAEQFGLLANLHPGRIDLGLGRSGAVRESDLAKHPVFSAPEFIARYRLQQGLLGVRPGAEEPPYAEQVGQVLGFVGGDHHANVVEGADFAVWVLGSSAGESAVTAGALGLPFAAAYHVSPRTAQAAVDAYREAFVPSERLAEPYVVISADVVVAEDEAVAVDLAAPYGQWVLSIRTGDGAIPFPSPEEAAAFEWTDEAHAKVADRTATQFVGAPADVAERLHELKTTTGADEVLVTTIVHDHAARVRSYELLAKAWAQV</sequence>
<evidence type="ECO:0000259" key="2">
    <source>
        <dbReference type="Pfam" id="PF00296"/>
    </source>
</evidence>
<dbReference type="PANTHER" id="PTHR30137">
    <property type="entry name" value="LUCIFERASE-LIKE MONOOXYGENASE"/>
    <property type="match status" value="1"/>
</dbReference>
<dbReference type="PANTHER" id="PTHR30137:SF6">
    <property type="entry name" value="LUCIFERASE-LIKE MONOOXYGENASE"/>
    <property type="match status" value="1"/>
</dbReference>
<keyword evidence="4" id="KW-1185">Reference proteome</keyword>
<evidence type="ECO:0000313" key="4">
    <source>
        <dbReference type="Proteomes" id="UP001141259"/>
    </source>
</evidence>
<dbReference type="InterPro" id="IPR011251">
    <property type="entry name" value="Luciferase-like_dom"/>
</dbReference>
<dbReference type="Gene3D" id="3.20.20.30">
    <property type="entry name" value="Luciferase-like domain"/>
    <property type="match status" value="1"/>
</dbReference>
<dbReference type="EMBL" id="JANYMP010000004">
    <property type="protein sequence ID" value="MCS7477205.1"/>
    <property type="molecule type" value="Genomic_DNA"/>
</dbReference>
<dbReference type="Proteomes" id="UP001141259">
    <property type="component" value="Unassembled WGS sequence"/>
</dbReference>
<dbReference type="GO" id="GO:0016705">
    <property type="term" value="F:oxidoreductase activity, acting on paired donors, with incorporation or reduction of molecular oxygen"/>
    <property type="evidence" value="ECO:0007669"/>
    <property type="project" value="InterPro"/>
</dbReference>
<dbReference type="NCBIfam" id="TIGR03558">
    <property type="entry name" value="oxido_grp_1"/>
    <property type="match status" value="1"/>
</dbReference>
<dbReference type="GO" id="GO:0005829">
    <property type="term" value="C:cytosol"/>
    <property type="evidence" value="ECO:0007669"/>
    <property type="project" value="TreeGrafter"/>
</dbReference>
<evidence type="ECO:0000256" key="1">
    <source>
        <dbReference type="ARBA" id="ARBA00007789"/>
    </source>
</evidence>
<feature type="domain" description="Luciferase-like" evidence="2">
    <location>
        <begin position="4"/>
        <end position="315"/>
    </location>
</feature>
<accession>A0A9X2VIC8</accession>
<comment type="similarity">
    <text evidence="1">To bacterial alkanal monooxygenase alpha and beta chains.</text>
</comment>
<dbReference type="CDD" id="cd00347">
    <property type="entry name" value="Flavin_utilizing_monoxygenases"/>
    <property type="match status" value="2"/>
</dbReference>
<reference evidence="3" key="1">
    <citation type="submission" date="2022-08" db="EMBL/GenBank/DDBJ databases">
        <authorList>
            <person name="Tistechok S."/>
            <person name="Samborskyy M."/>
            <person name="Roman I."/>
        </authorList>
    </citation>
    <scope>NUCLEOTIDE SEQUENCE</scope>
    <source>
        <strain evidence="3">DSM 103496</strain>
    </source>
</reference>
<dbReference type="Pfam" id="PF00296">
    <property type="entry name" value="Bac_luciferase"/>
    <property type="match status" value="1"/>
</dbReference>
<evidence type="ECO:0000313" key="3">
    <source>
        <dbReference type="EMBL" id="MCS7477205.1"/>
    </source>
</evidence>
<dbReference type="InterPro" id="IPR036661">
    <property type="entry name" value="Luciferase-like_sf"/>
</dbReference>
<gene>
    <name evidence="3" type="ORF">NZH93_10090</name>
</gene>
<dbReference type="InterPro" id="IPR050766">
    <property type="entry name" value="Bact_Lucif_Oxidored"/>
</dbReference>
<protein>
    <submittedName>
        <fullName evidence="3">LLM class flavin-dependent oxidoreductase</fullName>
    </submittedName>
</protein>
<dbReference type="InterPro" id="IPR019949">
    <property type="entry name" value="CmoO-like"/>
</dbReference>
<dbReference type="AlphaFoldDB" id="A0A9X2VIC8"/>
<dbReference type="RefSeq" id="WP_259622719.1">
    <property type="nucleotide sequence ID" value="NZ_JANYMP010000004.1"/>
</dbReference>
<organism evidence="3 4">
    <name type="scientific">Umezawaea endophytica</name>
    <dbReference type="NCBI Taxonomy" id="1654476"/>
    <lineage>
        <taxon>Bacteria</taxon>
        <taxon>Bacillati</taxon>
        <taxon>Actinomycetota</taxon>
        <taxon>Actinomycetes</taxon>
        <taxon>Pseudonocardiales</taxon>
        <taxon>Pseudonocardiaceae</taxon>
        <taxon>Umezawaea</taxon>
    </lineage>
</organism>
<dbReference type="SUPFAM" id="SSF51679">
    <property type="entry name" value="Bacterial luciferase-like"/>
    <property type="match status" value="1"/>
</dbReference>
<name>A0A9X2VIC8_9PSEU</name>
<proteinExistence type="predicted"/>